<dbReference type="AlphaFoldDB" id="A0A2A4T8Z2"/>
<dbReference type="Gene3D" id="2.60.120.380">
    <property type="match status" value="1"/>
</dbReference>
<dbReference type="EMBL" id="NVSR01000008">
    <property type="protein sequence ID" value="PCI30023.1"/>
    <property type="molecule type" value="Genomic_DNA"/>
</dbReference>
<accession>A0A2A4T8Z2</accession>
<gene>
    <name evidence="1" type="ORF">COB67_02830</name>
</gene>
<name>A0A2A4T8Z2_9DELT</name>
<proteinExistence type="predicted"/>
<comment type="caution">
    <text evidence="1">The sequence shown here is derived from an EMBL/GenBank/DDBJ whole genome shotgun (WGS) entry which is preliminary data.</text>
</comment>
<evidence type="ECO:0000313" key="1">
    <source>
        <dbReference type="EMBL" id="PCI30023.1"/>
    </source>
</evidence>
<sequence>MMKIKRLFLFLFILGSFWGQEELHAASSAVSQKCRDFAFKNLVYGQSLIQSDLQPHWLEWPQSTRLIRSFYSGLTYKLVACGDQSFSRLKLTIYDQQGVAVRESEDQENFPVIYFEPEQTGKYFIKVHADGGSGYYSLLIFAR</sequence>
<organism evidence="1 2">
    <name type="scientific">SAR324 cluster bacterium</name>
    <dbReference type="NCBI Taxonomy" id="2024889"/>
    <lineage>
        <taxon>Bacteria</taxon>
        <taxon>Deltaproteobacteria</taxon>
        <taxon>SAR324 cluster</taxon>
    </lineage>
</organism>
<evidence type="ECO:0008006" key="3">
    <source>
        <dbReference type="Google" id="ProtNLM"/>
    </source>
</evidence>
<evidence type="ECO:0000313" key="2">
    <source>
        <dbReference type="Proteomes" id="UP000218113"/>
    </source>
</evidence>
<reference evidence="2" key="1">
    <citation type="submission" date="2017-08" db="EMBL/GenBank/DDBJ databases">
        <title>A dynamic microbial community with high functional redundancy inhabits the cold, oxic subseafloor aquifer.</title>
        <authorList>
            <person name="Tully B.J."/>
            <person name="Wheat C.G."/>
            <person name="Glazer B.T."/>
            <person name="Huber J.A."/>
        </authorList>
    </citation>
    <scope>NUCLEOTIDE SEQUENCE [LARGE SCALE GENOMIC DNA]</scope>
</reference>
<dbReference type="Proteomes" id="UP000218113">
    <property type="component" value="Unassembled WGS sequence"/>
</dbReference>
<protein>
    <recommendedName>
        <fullName evidence="3">Peptidase C-terminal archaeal/bacterial domain-containing protein</fullName>
    </recommendedName>
</protein>